<dbReference type="PROSITE" id="PS50089">
    <property type="entry name" value="ZF_RING_2"/>
    <property type="match status" value="1"/>
</dbReference>
<feature type="domain" description="RING-type" evidence="7">
    <location>
        <begin position="265"/>
        <end position="299"/>
    </location>
</feature>
<sequence length="312" mass="34453">MMAVQAQYPSNVLLLNTNTNNNNNNNNNDLHDYSSSQPHQPPPSIGRKRPREHQNPNAINEILAYQSQPHQLIHQTHLHNQNNVVSTGLRLSFSSHQQQTLQLQQTSSLNSSSSSILSQQLASQIKQQRHEIDQFLQAQGEQLRRSLADKRQTHFRALLTAAEDTLARSLKDKEEQVQKATRRNAELEARAAHLTAQAQLWQAKAKAQEATAASLQAQLHHAIMNAAAGGPFTAEDGSAGVMSCAEDAESAYVDPERVAAPGPRCRGCEKRVASVVVLPCRHLCVCGECERHFRACPVCLTVKNSTVEVFLS</sequence>
<evidence type="ECO:0000256" key="5">
    <source>
        <dbReference type="SAM" id="Coils"/>
    </source>
</evidence>
<keyword evidence="5" id="KW-0175">Coiled coil</keyword>
<dbReference type="InterPro" id="IPR013083">
    <property type="entry name" value="Znf_RING/FYVE/PHD"/>
</dbReference>
<keyword evidence="2 4" id="KW-0863">Zinc-finger</keyword>
<evidence type="ECO:0000256" key="6">
    <source>
        <dbReference type="SAM" id="MobiDB-lite"/>
    </source>
</evidence>
<gene>
    <name evidence="8" type="ORF">PIB30_034500</name>
</gene>
<dbReference type="PIRSF" id="PIRSF036836">
    <property type="entry name" value="RNase_bind_SBP1"/>
    <property type="match status" value="1"/>
</dbReference>
<keyword evidence="9" id="KW-1185">Reference proteome</keyword>
<evidence type="ECO:0000259" key="7">
    <source>
        <dbReference type="PROSITE" id="PS50089"/>
    </source>
</evidence>
<evidence type="ECO:0000313" key="9">
    <source>
        <dbReference type="Proteomes" id="UP001341840"/>
    </source>
</evidence>
<feature type="coiled-coil region" evidence="5">
    <location>
        <begin position="163"/>
        <end position="218"/>
    </location>
</feature>
<dbReference type="InterPro" id="IPR001841">
    <property type="entry name" value="Znf_RING"/>
</dbReference>
<dbReference type="Gene3D" id="3.30.40.10">
    <property type="entry name" value="Zinc/RING finger domain, C3HC4 (zinc finger)"/>
    <property type="match status" value="1"/>
</dbReference>
<evidence type="ECO:0000256" key="3">
    <source>
        <dbReference type="ARBA" id="ARBA00022833"/>
    </source>
</evidence>
<dbReference type="PANTHER" id="PTHR42647">
    <property type="entry name" value="SBP (S-RIBONUCLEASE BINDING PROTEIN) FAMILY PROTEIN"/>
    <property type="match status" value="1"/>
</dbReference>
<evidence type="ECO:0000256" key="1">
    <source>
        <dbReference type="ARBA" id="ARBA00022723"/>
    </source>
</evidence>
<evidence type="ECO:0000313" key="8">
    <source>
        <dbReference type="EMBL" id="MED6195069.1"/>
    </source>
</evidence>
<dbReference type="EMBL" id="JASCZI010211609">
    <property type="protein sequence ID" value="MED6195069.1"/>
    <property type="molecule type" value="Genomic_DNA"/>
</dbReference>
<evidence type="ECO:0000256" key="4">
    <source>
        <dbReference type="PROSITE-ProRule" id="PRU00175"/>
    </source>
</evidence>
<feature type="compositionally biased region" description="Low complexity" evidence="6">
    <location>
        <begin position="16"/>
        <end position="38"/>
    </location>
</feature>
<dbReference type="Pfam" id="PF13920">
    <property type="entry name" value="zf-C3HC4_3"/>
    <property type="match status" value="1"/>
</dbReference>
<organism evidence="8 9">
    <name type="scientific">Stylosanthes scabra</name>
    <dbReference type="NCBI Taxonomy" id="79078"/>
    <lineage>
        <taxon>Eukaryota</taxon>
        <taxon>Viridiplantae</taxon>
        <taxon>Streptophyta</taxon>
        <taxon>Embryophyta</taxon>
        <taxon>Tracheophyta</taxon>
        <taxon>Spermatophyta</taxon>
        <taxon>Magnoliopsida</taxon>
        <taxon>eudicotyledons</taxon>
        <taxon>Gunneridae</taxon>
        <taxon>Pentapetalae</taxon>
        <taxon>rosids</taxon>
        <taxon>fabids</taxon>
        <taxon>Fabales</taxon>
        <taxon>Fabaceae</taxon>
        <taxon>Papilionoideae</taxon>
        <taxon>50 kb inversion clade</taxon>
        <taxon>dalbergioids sensu lato</taxon>
        <taxon>Dalbergieae</taxon>
        <taxon>Pterocarpus clade</taxon>
        <taxon>Stylosanthes</taxon>
    </lineage>
</organism>
<protein>
    <recommendedName>
        <fullName evidence="7">RING-type domain-containing protein</fullName>
    </recommendedName>
</protein>
<dbReference type="PANTHER" id="PTHR42647:SF5">
    <property type="entry name" value="SBP (S-RIBONUCLEASE BINDING PROTEIN) FAMILY PROTEIN"/>
    <property type="match status" value="1"/>
</dbReference>
<accession>A0ABU6XCZ4</accession>
<reference evidence="8 9" key="1">
    <citation type="journal article" date="2023" name="Plants (Basel)">
        <title>Bridging the Gap: Combining Genomics and Transcriptomics Approaches to Understand Stylosanthes scabra, an Orphan Legume from the Brazilian Caatinga.</title>
        <authorList>
            <person name="Ferreira-Neto J.R.C."/>
            <person name="da Silva M.D."/>
            <person name="Binneck E."/>
            <person name="de Melo N.F."/>
            <person name="da Silva R.H."/>
            <person name="de Melo A.L.T.M."/>
            <person name="Pandolfi V."/>
            <person name="Bustamante F.O."/>
            <person name="Brasileiro-Vidal A.C."/>
            <person name="Benko-Iseppon A.M."/>
        </authorList>
    </citation>
    <scope>NUCLEOTIDE SEQUENCE [LARGE SCALE GENOMIC DNA]</scope>
    <source>
        <tissue evidence="8">Leaves</tissue>
    </source>
</reference>
<comment type="caution">
    <text evidence="8">The sequence shown here is derived from an EMBL/GenBank/DDBJ whole genome shotgun (WGS) entry which is preliminary data.</text>
</comment>
<dbReference type="CDD" id="cd16649">
    <property type="entry name" value="mRING-HC-C3HC5_CGRF1-like"/>
    <property type="match status" value="1"/>
</dbReference>
<proteinExistence type="predicted"/>
<keyword evidence="3" id="KW-0862">Zinc</keyword>
<keyword evidence="1" id="KW-0479">Metal-binding</keyword>
<evidence type="ECO:0000256" key="2">
    <source>
        <dbReference type="ARBA" id="ARBA00022771"/>
    </source>
</evidence>
<feature type="region of interest" description="Disordered" evidence="6">
    <location>
        <begin position="16"/>
        <end position="52"/>
    </location>
</feature>
<dbReference type="Proteomes" id="UP001341840">
    <property type="component" value="Unassembled WGS sequence"/>
</dbReference>
<name>A0ABU6XCZ4_9FABA</name>